<feature type="region of interest" description="Disordered" evidence="1">
    <location>
        <begin position="136"/>
        <end position="170"/>
    </location>
</feature>
<comment type="caution">
    <text evidence="2">The sequence shown here is derived from an EMBL/GenBank/DDBJ whole genome shotgun (WGS) entry which is preliminary data.</text>
</comment>
<feature type="compositionally biased region" description="Polar residues" evidence="1">
    <location>
        <begin position="144"/>
        <end position="154"/>
    </location>
</feature>
<dbReference type="AlphaFoldDB" id="A0A7D9DGZ7"/>
<name>A0A7D9DGZ7_PARCT</name>
<evidence type="ECO:0000256" key="1">
    <source>
        <dbReference type="SAM" id="MobiDB-lite"/>
    </source>
</evidence>
<protein>
    <submittedName>
        <fullName evidence="2">Uncharacterized protein</fullName>
    </submittedName>
</protein>
<gene>
    <name evidence="2" type="ORF">PACLA_8A073925</name>
</gene>
<organism evidence="2 3">
    <name type="scientific">Paramuricea clavata</name>
    <name type="common">Red gorgonian</name>
    <name type="synonym">Violescent sea-whip</name>
    <dbReference type="NCBI Taxonomy" id="317549"/>
    <lineage>
        <taxon>Eukaryota</taxon>
        <taxon>Metazoa</taxon>
        <taxon>Cnidaria</taxon>
        <taxon>Anthozoa</taxon>
        <taxon>Octocorallia</taxon>
        <taxon>Malacalcyonacea</taxon>
        <taxon>Plexauridae</taxon>
        <taxon>Paramuricea</taxon>
    </lineage>
</organism>
<dbReference type="EMBL" id="CACRXK020000858">
    <property type="protein sequence ID" value="CAB3985333.1"/>
    <property type="molecule type" value="Genomic_DNA"/>
</dbReference>
<sequence>MSLCYCFRRRWHAFKNIVYGYEDKTYNYRQQHAQDRWKIYAKEEQNRHVHFSEKENFSEVFDEYKKYSENWCNYCIPNRQVYEAYGIEFESREERDAFESKMECMEKILENELYEIRQQHIRLKEERAKIPRLKQRNGGKLTQKEANVSRNDCSPTHDLPKTRKTLDDTNFLRTDDNPLVEEVSLVNEVQDVLEQMCSLSRELKDIEKILSIEVRERILHPEPRLIQIKAPEDELSEQMKNDGGFRYCSSDSSVQRISYDTLPPPLTLSEFVAKQPQGDT</sequence>
<proteinExistence type="predicted"/>
<evidence type="ECO:0000313" key="3">
    <source>
        <dbReference type="Proteomes" id="UP001152795"/>
    </source>
</evidence>
<accession>A0A7D9DGZ7</accession>
<reference evidence="2" key="1">
    <citation type="submission" date="2020-04" db="EMBL/GenBank/DDBJ databases">
        <authorList>
            <person name="Alioto T."/>
            <person name="Alioto T."/>
            <person name="Gomez Garrido J."/>
        </authorList>
    </citation>
    <scope>NUCLEOTIDE SEQUENCE</scope>
    <source>
        <strain evidence="2">A484AB</strain>
    </source>
</reference>
<evidence type="ECO:0000313" key="2">
    <source>
        <dbReference type="EMBL" id="CAB3985333.1"/>
    </source>
</evidence>
<feature type="compositionally biased region" description="Basic and acidic residues" evidence="1">
    <location>
        <begin position="158"/>
        <end position="167"/>
    </location>
</feature>
<dbReference type="OrthoDB" id="5977603at2759"/>
<keyword evidence="3" id="KW-1185">Reference proteome</keyword>
<dbReference type="Proteomes" id="UP001152795">
    <property type="component" value="Unassembled WGS sequence"/>
</dbReference>